<organism evidence="2 3">
    <name type="scientific">Roseivivax jejudonensis</name>
    <dbReference type="NCBI Taxonomy" id="1529041"/>
    <lineage>
        <taxon>Bacteria</taxon>
        <taxon>Pseudomonadati</taxon>
        <taxon>Pseudomonadota</taxon>
        <taxon>Alphaproteobacteria</taxon>
        <taxon>Rhodobacterales</taxon>
        <taxon>Roseobacteraceae</taxon>
        <taxon>Roseivivax</taxon>
    </lineage>
</organism>
<feature type="transmembrane region" description="Helical" evidence="1">
    <location>
        <begin position="298"/>
        <end position="317"/>
    </location>
</feature>
<evidence type="ECO:0008006" key="4">
    <source>
        <dbReference type="Google" id="ProtNLM"/>
    </source>
</evidence>
<feature type="transmembrane region" description="Helical" evidence="1">
    <location>
        <begin position="274"/>
        <end position="291"/>
    </location>
</feature>
<dbReference type="AlphaFoldDB" id="A0A1X7A9Y3"/>
<accession>A0A1X7A9Y3</accession>
<protein>
    <recommendedName>
        <fullName evidence="4">Glycosyltransferase RgtA/B/C/D-like domain-containing protein</fullName>
    </recommendedName>
</protein>
<keyword evidence="1" id="KW-1133">Transmembrane helix</keyword>
<feature type="transmembrane region" description="Helical" evidence="1">
    <location>
        <begin position="359"/>
        <end position="379"/>
    </location>
</feature>
<dbReference type="EMBL" id="FWFK01000008">
    <property type="protein sequence ID" value="SLN72522.1"/>
    <property type="molecule type" value="Genomic_DNA"/>
</dbReference>
<feature type="transmembrane region" description="Helical" evidence="1">
    <location>
        <begin position="142"/>
        <end position="162"/>
    </location>
</feature>
<dbReference type="Proteomes" id="UP000193570">
    <property type="component" value="Unassembled WGS sequence"/>
</dbReference>
<keyword evidence="1" id="KW-0472">Membrane</keyword>
<feature type="transmembrane region" description="Helical" evidence="1">
    <location>
        <begin position="168"/>
        <end position="190"/>
    </location>
</feature>
<evidence type="ECO:0000256" key="1">
    <source>
        <dbReference type="SAM" id="Phobius"/>
    </source>
</evidence>
<evidence type="ECO:0000313" key="3">
    <source>
        <dbReference type="Proteomes" id="UP000193570"/>
    </source>
</evidence>
<sequence>MTYTATDASMMPRHVAVATLGDRLVPVFAATLLGVFAMSLPNLADPMIRHDDYPAFFGDADAFWNKTLHEGRWLSYVWHLRGFETPAWLNFSVYQGFWALFCAGLATAAIGRDGPRWLAILLALFIAAAPTALRISLWFNTLVPGVALIGVYAWLGCLLPQRQLRLCLPVFTVVAFMSYTMYPVLLLAICLVRTANRSMRDLAGLMALFVVSFAAAVFVTYAINWQVHGVFGVPLADWRGATPAGDLAGLVANLPEITKSVINYAYTVAYKFEPAIVFHVLLFVAGFAILRRRAPVEALYLTAGLLVGLGLVALQAMKLGVFVPARAYAFAWTFHGLVLCRALTLMAGDSALRIAVARVSVLLVVGGCMTMNAVIYGMYQPWRTETVALASVVAEAEAPIFVRGDVVEWPAAVAAGVQFDTAMERRMRQLTGRNVEICAHAPDECAAAEAGRGTVIDLP</sequence>
<feature type="transmembrane region" description="Helical" evidence="1">
    <location>
        <begin position="20"/>
        <end position="40"/>
    </location>
</feature>
<dbReference type="RefSeq" id="WP_143535200.1">
    <property type="nucleotide sequence ID" value="NZ_FWFK01000008.1"/>
</dbReference>
<dbReference type="OrthoDB" id="7664031at2"/>
<name>A0A1X7A9Y3_9RHOB</name>
<feature type="transmembrane region" description="Helical" evidence="1">
    <location>
        <begin position="117"/>
        <end position="135"/>
    </location>
</feature>
<reference evidence="2 3" key="1">
    <citation type="submission" date="2017-03" db="EMBL/GenBank/DDBJ databases">
        <authorList>
            <person name="Afonso C.L."/>
            <person name="Miller P.J."/>
            <person name="Scott M.A."/>
            <person name="Spackman E."/>
            <person name="Goraichik I."/>
            <person name="Dimitrov K.M."/>
            <person name="Suarez D.L."/>
            <person name="Swayne D.E."/>
        </authorList>
    </citation>
    <scope>NUCLEOTIDE SEQUENCE [LARGE SCALE GENOMIC DNA]</scope>
    <source>
        <strain evidence="2 3">CECT 8625</strain>
    </source>
</reference>
<proteinExistence type="predicted"/>
<gene>
    <name evidence="2" type="ORF">ROJ8625_03845</name>
</gene>
<keyword evidence="3" id="KW-1185">Reference proteome</keyword>
<feature type="transmembrane region" description="Helical" evidence="1">
    <location>
        <begin position="88"/>
        <end position="111"/>
    </location>
</feature>
<keyword evidence="1" id="KW-0812">Transmembrane</keyword>
<feature type="transmembrane region" description="Helical" evidence="1">
    <location>
        <begin position="202"/>
        <end position="223"/>
    </location>
</feature>
<evidence type="ECO:0000313" key="2">
    <source>
        <dbReference type="EMBL" id="SLN72522.1"/>
    </source>
</evidence>